<keyword evidence="4" id="KW-1185">Reference proteome</keyword>
<organism evidence="3 4">
    <name type="scientific">Paenibacillus silvestris</name>
    <dbReference type="NCBI Taxonomy" id="2606219"/>
    <lineage>
        <taxon>Bacteria</taxon>
        <taxon>Bacillati</taxon>
        <taxon>Bacillota</taxon>
        <taxon>Bacilli</taxon>
        <taxon>Bacillales</taxon>
        <taxon>Paenibacillaceae</taxon>
        <taxon>Paenibacillus</taxon>
    </lineage>
</organism>
<protein>
    <submittedName>
        <fullName evidence="3">AbrB/MazE/SpoVT family DNA-binding domain-containing protein</fullName>
    </submittedName>
</protein>
<dbReference type="SMART" id="SM00966">
    <property type="entry name" value="SpoVT_AbrB"/>
    <property type="match status" value="1"/>
</dbReference>
<dbReference type="PROSITE" id="PS51740">
    <property type="entry name" value="SPOVT_ABRB"/>
    <property type="match status" value="1"/>
</dbReference>
<evidence type="ECO:0000256" key="1">
    <source>
        <dbReference type="PROSITE-ProRule" id="PRU01076"/>
    </source>
</evidence>
<accession>A0A6L8V0Q3</accession>
<dbReference type="Pfam" id="PF04014">
    <property type="entry name" value="MazE_antitoxin"/>
    <property type="match status" value="1"/>
</dbReference>
<dbReference type="Gene3D" id="2.10.260.10">
    <property type="match status" value="1"/>
</dbReference>
<evidence type="ECO:0000259" key="2">
    <source>
        <dbReference type="PROSITE" id="PS51740"/>
    </source>
</evidence>
<dbReference type="InterPro" id="IPR039052">
    <property type="entry name" value="Antitox_PemI-like"/>
</dbReference>
<name>A0A6L8V0Q3_9BACL</name>
<dbReference type="InterPro" id="IPR007159">
    <property type="entry name" value="SpoVT-AbrB_dom"/>
</dbReference>
<reference evidence="3 4" key="1">
    <citation type="submission" date="2019-12" db="EMBL/GenBank/DDBJ databases">
        <title>Paenibacillus sp. nov. sp. isolated from soil.</title>
        <authorList>
            <person name="Kim J."/>
            <person name="Jeong S.E."/>
            <person name="Jung H.S."/>
            <person name="Jeon C.O."/>
        </authorList>
    </citation>
    <scope>NUCLEOTIDE SEQUENCE [LARGE SCALE GENOMIC DNA]</scope>
    <source>
        <strain evidence="3 4">5J-6</strain>
    </source>
</reference>
<sequence>MTHKKGEEQFLMTTVTVSKWGNSSAIRIPNQFLKQLNLKDGAELQIILTSDNEILLRPSAEPDESNAELKAHMKMLLSKIKPESPRHEEVDLGIEGDELI</sequence>
<dbReference type="EMBL" id="WTUZ01000020">
    <property type="protein sequence ID" value="MZQ84033.1"/>
    <property type="molecule type" value="Genomic_DNA"/>
</dbReference>
<dbReference type="PANTHER" id="PTHR40516">
    <property type="entry name" value="ANTITOXIN CHPS-RELATED"/>
    <property type="match status" value="1"/>
</dbReference>
<evidence type="ECO:0000313" key="4">
    <source>
        <dbReference type="Proteomes" id="UP000481087"/>
    </source>
</evidence>
<gene>
    <name evidence="3" type="ORF">GQF01_18115</name>
</gene>
<dbReference type="PANTHER" id="PTHR40516:SF1">
    <property type="entry name" value="ANTITOXIN CHPS-RELATED"/>
    <property type="match status" value="1"/>
</dbReference>
<keyword evidence="1 3" id="KW-0238">DNA-binding</keyword>
<dbReference type="SUPFAM" id="SSF89447">
    <property type="entry name" value="AbrB/MazE/MraZ-like"/>
    <property type="match status" value="1"/>
</dbReference>
<dbReference type="InterPro" id="IPR037914">
    <property type="entry name" value="SpoVT-AbrB_sf"/>
</dbReference>
<dbReference type="GO" id="GO:0097351">
    <property type="term" value="F:toxin sequestering activity"/>
    <property type="evidence" value="ECO:0007669"/>
    <property type="project" value="InterPro"/>
</dbReference>
<dbReference type="AlphaFoldDB" id="A0A6L8V0Q3"/>
<dbReference type="GO" id="GO:0003677">
    <property type="term" value="F:DNA binding"/>
    <property type="evidence" value="ECO:0007669"/>
    <property type="project" value="UniProtKB-UniRule"/>
</dbReference>
<dbReference type="Proteomes" id="UP000481087">
    <property type="component" value="Unassembled WGS sequence"/>
</dbReference>
<comment type="caution">
    <text evidence="3">The sequence shown here is derived from an EMBL/GenBank/DDBJ whole genome shotgun (WGS) entry which is preliminary data.</text>
</comment>
<evidence type="ECO:0000313" key="3">
    <source>
        <dbReference type="EMBL" id="MZQ84033.1"/>
    </source>
</evidence>
<proteinExistence type="predicted"/>
<feature type="domain" description="SpoVT-AbrB" evidence="2">
    <location>
        <begin position="15"/>
        <end position="61"/>
    </location>
</feature>